<keyword evidence="3" id="KW-1185">Reference proteome</keyword>
<keyword evidence="1" id="KW-0472">Membrane</keyword>
<dbReference type="AlphaFoldDB" id="A0A8J3C268"/>
<reference evidence="2" key="1">
    <citation type="journal article" date="2014" name="Int. J. Syst. Evol. Microbiol.">
        <title>Complete genome sequence of Corynebacterium casei LMG S-19264T (=DSM 44701T), isolated from a smear-ripened cheese.</title>
        <authorList>
            <consortium name="US DOE Joint Genome Institute (JGI-PGF)"/>
            <person name="Walter F."/>
            <person name="Albersmeier A."/>
            <person name="Kalinowski J."/>
            <person name="Ruckert C."/>
        </authorList>
    </citation>
    <scope>NUCLEOTIDE SEQUENCE</scope>
    <source>
        <strain evidence="2">CGMCC 4.7299</strain>
    </source>
</reference>
<evidence type="ECO:0008006" key="4">
    <source>
        <dbReference type="Google" id="ProtNLM"/>
    </source>
</evidence>
<name>A0A8J3C268_9ACTN</name>
<keyword evidence="1" id="KW-1133">Transmembrane helix</keyword>
<keyword evidence="1" id="KW-0812">Transmembrane</keyword>
<dbReference type="InterPro" id="IPR022062">
    <property type="entry name" value="DUF3618"/>
</dbReference>
<evidence type="ECO:0000313" key="2">
    <source>
        <dbReference type="EMBL" id="GGL08182.1"/>
    </source>
</evidence>
<organism evidence="2 3">
    <name type="scientific">Mangrovihabitans endophyticus</name>
    <dbReference type="NCBI Taxonomy" id="1751298"/>
    <lineage>
        <taxon>Bacteria</taxon>
        <taxon>Bacillati</taxon>
        <taxon>Actinomycetota</taxon>
        <taxon>Actinomycetes</taxon>
        <taxon>Micromonosporales</taxon>
        <taxon>Micromonosporaceae</taxon>
        <taxon>Mangrovihabitans</taxon>
    </lineage>
</organism>
<dbReference type="EMBL" id="BMMX01000029">
    <property type="protein sequence ID" value="GGL08182.1"/>
    <property type="molecule type" value="Genomic_DNA"/>
</dbReference>
<dbReference type="RefSeq" id="WP_229716106.1">
    <property type="nucleotide sequence ID" value="NZ_BMMX01000029.1"/>
</dbReference>
<dbReference type="Pfam" id="PF12277">
    <property type="entry name" value="DUF3618"/>
    <property type="match status" value="1"/>
</dbReference>
<evidence type="ECO:0000256" key="1">
    <source>
        <dbReference type="SAM" id="Phobius"/>
    </source>
</evidence>
<sequence length="129" mass="13374">MSTDMAAGPQTATPTDPQELRAEIARTRAELGETVAALADKTDVKSRAQRSAARAGARMKQRAEVARLQAGALAAGLADRARVASGTARHQFTDGSPAEIARRPIPVATVAAVVSAAAVVALLIRRHGR</sequence>
<feature type="transmembrane region" description="Helical" evidence="1">
    <location>
        <begin position="105"/>
        <end position="124"/>
    </location>
</feature>
<accession>A0A8J3C268</accession>
<evidence type="ECO:0000313" key="3">
    <source>
        <dbReference type="Proteomes" id="UP000656042"/>
    </source>
</evidence>
<dbReference type="Proteomes" id="UP000656042">
    <property type="component" value="Unassembled WGS sequence"/>
</dbReference>
<comment type="caution">
    <text evidence="2">The sequence shown here is derived from an EMBL/GenBank/DDBJ whole genome shotgun (WGS) entry which is preliminary data.</text>
</comment>
<gene>
    <name evidence="2" type="ORF">GCM10012284_48320</name>
</gene>
<proteinExistence type="predicted"/>
<protein>
    <recommendedName>
        <fullName evidence="4">DUF3618 domain-containing protein</fullName>
    </recommendedName>
</protein>
<reference evidence="2" key="2">
    <citation type="submission" date="2020-09" db="EMBL/GenBank/DDBJ databases">
        <authorList>
            <person name="Sun Q."/>
            <person name="Zhou Y."/>
        </authorList>
    </citation>
    <scope>NUCLEOTIDE SEQUENCE</scope>
    <source>
        <strain evidence="2">CGMCC 4.7299</strain>
    </source>
</reference>